<dbReference type="Gene3D" id="3.40.1010.10">
    <property type="entry name" value="Cobalt-precorrin-4 Transmethylase, Domain 1"/>
    <property type="match status" value="1"/>
</dbReference>
<dbReference type="PROSITE" id="PS00840">
    <property type="entry name" value="SUMT_2"/>
    <property type="match status" value="1"/>
</dbReference>
<evidence type="ECO:0000256" key="5">
    <source>
        <dbReference type="ARBA" id="ARBA00022691"/>
    </source>
</evidence>
<gene>
    <name evidence="10" type="primary">cobA</name>
    <name evidence="10" type="ORF">JCR33_16500</name>
</gene>
<dbReference type="FunFam" id="3.40.1010.10:FF:000001">
    <property type="entry name" value="Siroheme synthase"/>
    <property type="match status" value="1"/>
</dbReference>
<dbReference type="InterPro" id="IPR035996">
    <property type="entry name" value="4pyrrol_Methylase_sf"/>
</dbReference>
<dbReference type="EMBL" id="JAEKJA010000014">
    <property type="protein sequence ID" value="MBJ3777310.1"/>
    <property type="molecule type" value="Genomic_DNA"/>
</dbReference>
<dbReference type="GO" id="GO:0019354">
    <property type="term" value="P:siroheme biosynthetic process"/>
    <property type="evidence" value="ECO:0007669"/>
    <property type="project" value="InterPro"/>
</dbReference>
<comment type="similarity">
    <text evidence="1 8">Belongs to the precorrin methyltransferase family.</text>
</comment>
<keyword evidence="5" id="KW-0949">S-adenosyl-L-methionine</keyword>
<evidence type="ECO:0000256" key="3">
    <source>
        <dbReference type="ARBA" id="ARBA00022603"/>
    </source>
</evidence>
<evidence type="ECO:0000256" key="4">
    <source>
        <dbReference type="ARBA" id="ARBA00022679"/>
    </source>
</evidence>
<dbReference type="CDD" id="cd11642">
    <property type="entry name" value="SUMT"/>
    <property type="match status" value="1"/>
</dbReference>
<dbReference type="SUPFAM" id="SSF53790">
    <property type="entry name" value="Tetrapyrrole methylase"/>
    <property type="match status" value="1"/>
</dbReference>
<accession>A0A934MHV9</accession>
<reference evidence="10" key="1">
    <citation type="submission" date="2020-12" db="EMBL/GenBank/DDBJ databases">
        <title>Bacterial taxonomy.</title>
        <authorList>
            <person name="Pan X."/>
        </authorList>
    </citation>
    <scope>NUCLEOTIDE SEQUENCE</scope>
    <source>
        <strain evidence="10">B2012</strain>
    </source>
</reference>
<dbReference type="GO" id="GO:0004851">
    <property type="term" value="F:uroporphyrin-III C-methyltransferase activity"/>
    <property type="evidence" value="ECO:0007669"/>
    <property type="project" value="UniProtKB-EC"/>
</dbReference>
<evidence type="ECO:0000256" key="8">
    <source>
        <dbReference type="RuleBase" id="RU003960"/>
    </source>
</evidence>
<dbReference type="Pfam" id="PF00590">
    <property type="entry name" value="TP_methylase"/>
    <property type="match status" value="1"/>
</dbReference>
<proteinExistence type="inferred from homology"/>
<dbReference type="InterPro" id="IPR003043">
    <property type="entry name" value="Uropor_MeTrfase_CS"/>
</dbReference>
<feature type="domain" description="Tetrapyrrole methylase" evidence="9">
    <location>
        <begin position="31"/>
        <end position="242"/>
    </location>
</feature>
<evidence type="ECO:0000256" key="1">
    <source>
        <dbReference type="ARBA" id="ARBA00005879"/>
    </source>
</evidence>
<evidence type="ECO:0000313" key="10">
    <source>
        <dbReference type="EMBL" id="MBJ3777310.1"/>
    </source>
</evidence>
<keyword evidence="3 8" id="KW-0489">Methyltransferase</keyword>
<sequence>MNGCSNDGRGDEGRFAALDGAPFPDFAPGSVWLVGAGPGAPGLLTLLGYHALCHADVVVHDALVGEAVLGFARPGTRRIYAGKRGGKPSAVQADITETLIGEARTGARVLRLKGGDPFMFGRGGEECEALYRAGIAYRVVPGISAGLGGLAYAGLPATHRDINQSVTFLTGHDLTGALPHAIDWPMVAKASPVVVMYMAAKHLPAIAQRLIAGGRAPDEPVAVIAHATLPDQAVIRLSLGEATTPRDLPTPAVVVLGRAVTKSESLEWFDAAASRGLFG</sequence>
<evidence type="ECO:0000256" key="7">
    <source>
        <dbReference type="ARBA" id="ARBA00025705"/>
    </source>
</evidence>
<dbReference type="EC" id="2.1.1.107" evidence="2"/>
<keyword evidence="11" id="KW-1185">Reference proteome</keyword>
<name>A0A934MHV9_9HYPH</name>
<comment type="caution">
    <text evidence="10">The sequence shown here is derived from an EMBL/GenBank/DDBJ whole genome shotgun (WGS) entry which is preliminary data.</text>
</comment>
<dbReference type="GO" id="GO:0032259">
    <property type="term" value="P:methylation"/>
    <property type="evidence" value="ECO:0007669"/>
    <property type="project" value="UniProtKB-KW"/>
</dbReference>
<dbReference type="AlphaFoldDB" id="A0A934MHV9"/>
<dbReference type="PANTHER" id="PTHR45790:SF3">
    <property type="entry name" value="S-ADENOSYL-L-METHIONINE-DEPENDENT UROPORPHYRINOGEN III METHYLTRANSFERASE, CHLOROPLASTIC"/>
    <property type="match status" value="1"/>
</dbReference>
<dbReference type="PANTHER" id="PTHR45790">
    <property type="entry name" value="SIROHEME SYNTHASE-RELATED"/>
    <property type="match status" value="1"/>
</dbReference>
<protein>
    <recommendedName>
        <fullName evidence="2">uroporphyrinogen-III C-methyltransferase</fullName>
        <ecNumber evidence="2">2.1.1.107</ecNumber>
    </recommendedName>
</protein>
<dbReference type="Proteomes" id="UP000609531">
    <property type="component" value="Unassembled WGS sequence"/>
</dbReference>
<dbReference type="InterPro" id="IPR006366">
    <property type="entry name" value="CobA/CysG_C"/>
</dbReference>
<dbReference type="Gene3D" id="3.30.950.10">
    <property type="entry name" value="Methyltransferase, Cobalt-precorrin-4 Transmethylase, Domain 2"/>
    <property type="match status" value="1"/>
</dbReference>
<dbReference type="RefSeq" id="WP_198883215.1">
    <property type="nucleotide sequence ID" value="NZ_JAEKJA010000014.1"/>
</dbReference>
<dbReference type="InterPro" id="IPR000878">
    <property type="entry name" value="4pyrrol_Mease"/>
</dbReference>
<keyword evidence="4 8" id="KW-0808">Transferase</keyword>
<evidence type="ECO:0000256" key="2">
    <source>
        <dbReference type="ARBA" id="ARBA00012162"/>
    </source>
</evidence>
<dbReference type="InterPro" id="IPR014777">
    <property type="entry name" value="4pyrrole_Mease_sub1"/>
</dbReference>
<dbReference type="NCBIfam" id="NF004790">
    <property type="entry name" value="PRK06136.1"/>
    <property type="match status" value="1"/>
</dbReference>
<evidence type="ECO:0000313" key="11">
    <source>
        <dbReference type="Proteomes" id="UP000609531"/>
    </source>
</evidence>
<dbReference type="InterPro" id="IPR050161">
    <property type="entry name" value="Siro_Cobalamin_biosynth"/>
</dbReference>
<dbReference type="InterPro" id="IPR014776">
    <property type="entry name" value="4pyrrole_Mease_sub2"/>
</dbReference>
<organism evidence="10 11">
    <name type="scientific">Acuticoccus mangrovi</name>
    <dbReference type="NCBI Taxonomy" id="2796142"/>
    <lineage>
        <taxon>Bacteria</taxon>
        <taxon>Pseudomonadati</taxon>
        <taxon>Pseudomonadota</taxon>
        <taxon>Alphaproteobacteria</taxon>
        <taxon>Hyphomicrobiales</taxon>
        <taxon>Amorphaceae</taxon>
        <taxon>Acuticoccus</taxon>
    </lineage>
</organism>
<evidence type="ECO:0000256" key="6">
    <source>
        <dbReference type="ARBA" id="ARBA00023244"/>
    </source>
</evidence>
<keyword evidence="6" id="KW-0627">Porphyrin biosynthesis</keyword>
<comment type="pathway">
    <text evidence="7">Porphyrin-containing compound metabolism; siroheme biosynthesis; precorrin-2 from uroporphyrinogen III: step 1/1.</text>
</comment>
<dbReference type="NCBIfam" id="TIGR01469">
    <property type="entry name" value="cobA_cysG_Cterm"/>
    <property type="match status" value="1"/>
</dbReference>
<evidence type="ECO:0000259" key="9">
    <source>
        <dbReference type="Pfam" id="PF00590"/>
    </source>
</evidence>